<organism evidence="2 3">
    <name type="scientific">Canis lupus familiaris</name>
    <name type="common">Dog</name>
    <name type="synonym">Canis familiaris</name>
    <dbReference type="NCBI Taxonomy" id="9615"/>
    <lineage>
        <taxon>Eukaryota</taxon>
        <taxon>Metazoa</taxon>
        <taxon>Chordata</taxon>
        <taxon>Craniata</taxon>
        <taxon>Vertebrata</taxon>
        <taxon>Euteleostomi</taxon>
        <taxon>Mammalia</taxon>
        <taxon>Eutheria</taxon>
        <taxon>Laurasiatheria</taxon>
        <taxon>Carnivora</taxon>
        <taxon>Caniformia</taxon>
        <taxon>Canidae</taxon>
        <taxon>Canis</taxon>
    </lineage>
</organism>
<dbReference type="Pfam" id="PF02214">
    <property type="entry name" value="BTB_2"/>
    <property type="match status" value="1"/>
</dbReference>
<dbReference type="Gene3D" id="3.30.710.10">
    <property type="entry name" value="Potassium Channel Kv1.1, Chain A"/>
    <property type="match status" value="1"/>
</dbReference>
<dbReference type="InterPro" id="IPR011333">
    <property type="entry name" value="SKP1/BTB/POZ_sf"/>
</dbReference>
<name>A0A8P0PIQ8_CANLF</name>
<dbReference type="Ensembl" id="ENSCAFT00000109764.1">
    <property type="protein sequence ID" value="ENSCAFP00000069136.1"/>
    <property type="gene ID" value="ENSCAFG00000055712.1"/>
</dbReference>
<dbReference type="AlphaFoldDB" id="A0A8P0PIQ8"/>
<accession>A0A8P0PIQ8</accession>
<reference evidence="2" key="2">
    <citation type="submission" date="2025-08" db="UniProtKB">
        <authorList>
            <consortium name="Ensembl"/>
        </authorList>
    </citation>
    <scope>IDENTIFICATION</scope>
</reference>
<evidence type="ECO:0000259" key="1">
    <source>
        <dbReference type="Pfam" id="PF02214"/>
    </source>
</evidence>
<evidence type="ECO:0000313" key="3">
    <source>
        <dbReference type="Proteomes" id="UP000002254"/>
    </source>
</evidence>
<dbReference type="SUPFAM" id="SSF54695">
    <property type="entry name" value="POZ domain"/>
    <property type="match status" value="1"/>
</dbReference>
<dbReference type="GO" id="GO:0051260">
    <property type="term" value="P:protein homooligomerization"/>
    <property type="evidence" value="ECO:0007669"/>
    <property type="project" value="InterPro"/>
</dbReference>
<dbReference type="PANTHER" id="PTHR14958:SF12">
    <property type="entry name" value="BTB_POZ DOMAIN-CONTAINING PROTEIN KCTD5"/>
    <property type="match status" value="1"/>
</dbReference>
<dbReference type="Proteomes" id="UP000002254">
    <property type="component" value="Chromosome 11"/>
</dbReference>
<dbReference type="InterPro" id="IPR003131">
    <property type="entry name" value="T1-type_BTB"/>
</dbReference>
<reference evidence="2 3" key="1">
    <citation type="journal article" date="2005" name="Nature">
        <title>Genome sequence, comparative analysis and haplotype structure of the domestic dog.</title>
        <authorList>
            <consortium name="Broad Sequencing Platform"/>
            <person name="Lindblad-Toh K."/>
            <person name="Wade C.M."/>
            <person name="Mikkelsen T.S."/>
            <person name="Karlsson E.K."/>
            <person name="Jaffe D.B."/>
            <person name="Kamal M."/>
            <person name="Clamp M."/>
            <person name="Chang J.L."/>
            <person name="Kulbokas E.J. III"/>
            <person name="Zody M.C."/>
            <person name="Mauceli E."/>
            <person name="Xie X."/>
            <person name="Breen M."/>
            <person name="Wayne R.K."/>
            <person name="Ostrander E.A."/>
            <person name="Ponting C.P."/>
            <person name="Galibert F."/>
            <person name="Smith D.R."/>
            <person name="DeJong P.J."/>
            <person name="Kirkness E."/>
            <person name="Alvarez P."/>
            <person name="Biagi T."/>
            <person name="Brockman W."/>
            <person name="Butler J."/>
            <person name="Chin C.W."/>
            <person name="Cook A."/>
            <person name="Cuff J."/>
            <person name="Daly M.J."/>
            <person name="DeCaprio D."/>
            <person name="Gnerre S."/>
            <person name="Grabherr M."/>
            <person name="Kellis M."/>
            <person name="Kleber M."/>
            <person name="Bardeleben C."/>
            <person name="Goodstadt L."/>
            <person name="Heger A."/>
            <person name="Hitte C."/>
            <person name="Kim L."/>
            <person name="Koepfli K.P."/>
            <person name="Parker H.G."/>
            <person name="Pollinger J.P."/>
            <person name="Searle S.M."/>
            <person name="Sutter N.B."/>
            <person name="Thomas R."/>
            <person name="Webber C."/>
            <person name="Baldwin J."/>
            <person name="Abebe A."/>
            <person name="Abouelleil A."/>
            <person name="Aftuck L."/>
            <person name="Ait-Zahra M."/>
            <person name="Aldredge T."/>
            <person name="Allen N."/>
            <person name="An P."/>
            <person name="Anderson S."/>
            <person name="Antoine C."/>
            <person name="Arachchi H."/>
            <person name="Aslam A."/>
            <person name="Ayotte L."/>
            <person name="Bachantsang P."/>
            <person name="Barry A."/>
            <person name="Bayul T."/>
            <person name="Benamara M."/>
            <person name="Berlin A."/>
            <person name="Bessette D."/>
            <person name="Blitshteyn B."/>
            <person name="Bloom T."/>
            <person name="Blye J."/>
            <person name="Boguslavskiy L."/>
            <person name="Bonnet C."/>
            <person name="Boukhgalter B."/>
            <person name="Brown A."/>
            <person name="Cahill P."/>
            <person name="Calixte N."/>
            <person name="Camarata J."/>
            <person name="Cheshatsang Y."/>
            <person name="Chu J."/>
            <person name="Citroen M."/>
            <person name="Collymore A."/>
            <person name="Cooke P."/>
            <person name="Dawoe T."/>
            <person name="Daza R."/>
            <person name="Decktor K."/>
            <person name="DeGray S."/>
            <person name="Dhargay N."/>
            <person name="Dooley K."/>
            <person name="Dooley K."/>
            <person name="Dorje P."/>
            <person name="Dorjee K."/>
            <person name="Dorris L."/>
            <person name="Duffey N."/>
            <person name="Dupes A."/>
            <person name="Egbiremolen O."/>
            <person name="Elong R."/>
            <person name="Falk J."/>
            <person name="Farina A."/>
            <person name="Faro S."/>
            <person name="Ferguson D."/>
            <person name="Ferreira P."/>
            <person name="Fisher S."/>
            <person name="FitzGerald M."/>
            <person name="Foley K."/>
            <person name="Foley C."/>
            <person name="Franke A."/>
            <person name="Friedrich D."/>
            <person name="Gage D."/>
            <person name="Garber M."/>
            <person name="Gearin G."/>
            <person name="Giannoukos G."/>
            <person name="Goode T."/>
            <person name="Goyette A."/>
            <person name="Graham J."/>
            <person name="Grandbois E."/>
            <person name="Gyaltsen K."/>
            <person name="Hafez N."/>
            <person name="Hagopian D."/>
            <person name="Hagos B."/>
            <person name="Hall J."/>
            <person name="Healy C."/>
            <person name="Hegarty R."/>
            <person name="Honan T."/>
            <person name="Horn A."/>
            <person name="Houde N."/>
            <person name="Hughes L."/>
            <person name="Hunnicutt L."/>
            <person name="Husby M."/>
            <person name="Jester B."/>
            <person name="Jones C."/>
            <person name="Kamat A."/>
            <person name="Kanga B."/>
            <person name="Kells C."/>
            <person name="Khazanovich D."/>
            <person name="Kieu A.C."/>
            <person name="Kisner P."/>
            <person name="Kumar M."/>
            <person name="Lance K."/>
            <person name="Landers T."/>
            <person name="Lara M."/>
            <person name="Lee W."/>
            <person name="Leger J.P."/>
            <person name="Lennon N."/>
            <person name="Leuper L."/>
            <person name="LeVine S."/>
            <person name="Liu J."/>
            <person name="Liu X."/>
            <person name="Lokyitsang Y."/>
            <person name="Lokyitsang T."/>
            <person name="Lui A."/>
            <person name="Macdonald J."/>
            <person name="Major J."/>
            <person name="Marabella R."/>
            <person name="Maru K."/>
            <person name="Matthews C."/>
            <person name="McDonough S."/>
            <person name="Mehta T."/>
            <person name="Meldrim J."/>
            <person name="Melnikov A."/>
            <person name="Meneus L."/>
            <person name="Mihalev A."/>
            <person name="Mihova T."/>
            <person name="Miller K."/>
            <person name="Mittelman R."/>
            <person name="Mlenga V."/>
            <person name="Mulrain L."/>
            <person name="Munson G."/>
            <person name="Navidi A."/>
            <person name="Naylor J."/>
            <person name="Nguyen T."/>
            <person name="Nguyen N."/>
            <person name="Nguyen C."/>
            <person name="Nguyen T."/>
            <person name="Nicol R."/>
            <person name="Norbu N."/>
            <person name="Norbu C."/>
            <person name="Novod N."/>
            <person name="Nyima T."/>
            <person name="Olandt P."/>
            <person name="O'Neill B."/>
            <person name="O'Neill K."/>
            <person name="Osman S."/>
            <person name="Oyono L."/>
            <person name="Patti C."/>
            <person name="Perrin D."/>
            <person name="Phunkhang P."/>
            <person name="Pierre F."/>
            <person name="Priest M."/>
            <person name="Rachupka A."/>
            <person name="Raghuraman S."/>
            <person name="Rameau R."/>
            <person name="Ray V."/>
            <person name="Raymond C."/>
            <person name="Rege F."/>
            <person name="Rise C."/>
            <person name="Rogers J."/>
            <person name="Rogov P."/>
            <person name="Sahalie J."/>
            <person name="Settipalli S."/>
            <person name="Sharpe T."/>
            <person name="Shea T."/>
            <person name="Sheehan M."/>
            <person name="Sherpa N."/>
            <person name="Shi J."/>
            <person name="Shih D."/>
            <person name="Sloan J."/>
            <person name="Smith C."/>
            <person name="Sparrow T."/>
            <person name="Stalker J."/>
            <person name="Stange-Thomann N."/>
            <person name="Stavropoulos S."/>
            <person name="Stone C."/>
            <person name="Stone S."/>
            <person name="Sykes S."/>
            <person name="Tchuinga P."/>
            <person name="Tenzing P."/>
            <person name="Tesfaye S."/>
            <person name="Thoulutsang D."/>
            <person name="Thoulutsang Y."/>
            <person name="Topham K."/>
            <person name="Topping I."/>
            <person name="Tsamla T."/>
            <person name="Vassiliev H."/>
            <person name="Venkataraman V."/>
            <person name="Vo A."/>
            <person name="Wangchuk T."/>
            <person name="Wangdi T."/>
            <person name="Weiand M."/>
            <person name="Wilkinson J."/>
            <person name="Wilson A."/>
            <person name="Yadav S."/>
            <person name="Yang S."/>
            <person name="Yang X."/>
            <person name="Young G."/>
            <person name="Yu Q."/>
            <person name="Zainoun J."/>
            <person name="Zembek L."/>
            <person name="Zimmer A."/>
            <person name="Lander E.S."/>
        </authorList>
    </citation>
    <scope>NUCLEOTIDE SEQUENCE [LARGE SCALE GENOMIC DNA]</scope>
    <source>
        <strain evidence="2">Boxer</strain>
    </source>
</reference>
<dbReference type="FunFam" id="3.30.710.10:FF:000005">
    <property type="entry name" value="Potassium channel tetramerization domain-containing 17"/>
    <property type="match status" value="1"/>
</dbReference>
<dbReference type="PANTHER" id="PTHR14958">
    <property type="entry name" value="POTASSIUM CHANNEL TETRAMERISATION DOMAIN CONTAINING PROTEIN"/>
    <property type="match status" value="1"/>
</dbReference>
<sequence length="149" mass="16349">MEARKTPNNRSNLEKEKQIWSCGGACWGHGGESLRAAAAASPGWPRGGLGALAQDPRRVSKWVRLNVGGTYPLTTWQMPCRDQKSFPSCLCQANPDLDSDKDETGAHLVDRDPYFGPALNYLSSGSGSLTKISQRKECWREGNFTISPH</sequence>
<evidence type="ECO:0000313" key="2">
    <source>
        <dbReference type="Ensembl" id="ENSCAFP00000069136.1"/>
    </source>
</evidence>
<feature type="domain" description="Potassium channel tetramerisation-type BTB" evidence="1">
    <location>
        <begin position="63"/>
        <end position="134"/>
    </location>
</feature>
<protein>
    <recommendedName>
        <fullName evidence="1">Potassium channel tetramerisation-type BTB domain-containing protein</fullName>
    </recommendedName>
</protein>
<proteinExistence type="predicted"/>